<dbReference type="Pfam" id="PF09808">
    <property type="entry name" value="SNAPC1"/>
    <property type="match status" value="1"/>
</dbReference>
<dbReference type="EMBL" id="CALOZG010000004">
    <property type="protein sequence ID" value="CAH4023748.1"/>
    <property type="molecule type" value="Genomic_DNA"/>
</dbReference>
<dbReference type="GO" id="GO:0019185">
    <property type="term" value="C:snRNA-activating protein complex"/>
    <property type="evidence" value="ECO:0007669"/>
    <property type="project" value="TreeGrafter"/>
</dbReference>
<dbReference type="InterPro" id="IPR019188">
    <property type="entry name" value="SNAPC1"/>
</dbReference>
<accession>A0A9P0TBD8</accession>
<comment type="caution">
    <text evidence="2">The sequence shown here is derived from an EMBL/GenBank/DDBJ whole genome shotgun (WGS) entry which is preliminary data.</text>
</comment>
<dbReference type="AlphaFoldDB" id="A0A9P0TBD8"/>
<keyword evidence="3" id="KW-1185">Reference proteome</keyword>
<gene>
    <name evidence="2" type="ORF">PIBRA_LOCUS4329</name>
</gene>
<dbReference type="GO" id="GO:0042795">
    <property type="term" value="P:snRNA transcription by RNA polymerase II"/>
    <property type="evidence" value="ECO:0007669"/>
    <property type="project" value="TreeGrafter"/>
</dbReference>
<dbReference type="GO" id="GO:0042796">
    <property type="term" value="P:snRNA transcription by RNA polymerase III"/>
    <property type="evidence" value="ECO:0007669"/>
    <property type="project" value="TreeGrafter"/>
</dbReference>
<evidence type="ECO:0000313" key="3">
    <source>
        <dbReference type="Proteomes" id="UP001152562"/>
    </source>
</evidence>
<evidence type="ECO:0008006" key="4">
    <source>
        <dbReference type="Google" id="ProtNLM"/>
    </source>
</evidence>
<dbReference type="GO" id="GO:0043565">
    <property type="term" value="F:sequence-specific DNA binding"/>
    <property type="evidence" value="ECO:0007669"/>
    <property type="project" value="TreeGrafter"/>
</dbReference>
<evidence type="ECO:0000313" key="2">
    <source>
        <dbReference type="EMBL" id="CAH4023748.1"/>
    </source>
</evidence>
<evidence type="ECO:0000256" key="1">
    <source>
        <dbReference type="SAM" id="MobiDB-lite"/>
    </source>
</evidence>
<feature type="region of interest" description="Disordered" evidence="1">
    <location>
        <begin position="275"/>
        <end position="297"/>
    </location>
</feature>
<proteinExistence type="predicted"/>
<organism evidence="2 3">
    <name type="scientific">Pieris brassicae</name>
    <name type="common">White butterfly</name>
    <name type="synonym">Large white butterfly</name>
    <dbReference type="NCBI Taxonomy" id="7116"/>
    <lineage>
        <taxon>Eukaryota</taxon>
        <taxon>Metazoa</taxon>
        <taxon>Ecdysozoa</taxon>
        <taxon>Arthropoda</taxon>
        <taxon>Hexapoda</taxon>
        <taxon>Insecta</taxon>
        <taxon>Pterygota</taxon>
        <taxon>Neoptera</taxon>
        <taxon>Endopterygota</taxon>
        <taxon>Lepidoptera</taxon>
        <taxon>Glossata</taxon>
        <taxon>Ditrysia</taxon>
        <taxon>Papilionoidea</taxon>
        <taxon>Pieridae</taxon>
        <taxon>Pierinae</taxon>
        <taxon>Pieris</taxon>
    </lineage>
</organism>
<name>A0A9P0TBD8_PIEBR</name>
<dbReference type="PANTHER" id="PTHR15131:SF3">
    <property type="entry name" value="SNRNA-ACTIVATING PROTEIN COMPLEX SUBUNIT 1"/>
    <property type="match status" value="1"/>
</dbReference>
<dbReference type="Proteomes" id="UP001152562">
    <property type="component" value="Unassembled WGS sequence"/>
</dbReference>
<reference evidence="2" key="1">
    <citation type="submission" date="2022-05" db="EMBL/GenBank/DDBJ databases">
        <authorList>
            <person name="Okamura Y."/>
        </authorList>
    </citation>
    <scope>NUCLEOTIDE SEQUENCE</scope>
</reference>
<protein>
    <recommendedName>
        <fullName evidence="4">snRNA-activating protein complex subunit 1</fullName>
    </recommendedName>
</protein>
<dbReference type="PANTHER" id="PTHR15131">
    <property type="entry name" value="SMALL NUCLEAR RNA ACTIVATING COMPLEX, POLYPEPTIDE 1"/>
    <property type="match status" value="1"/>
</dbReference>
<sequence>MSNTSQLVDVFRIYIADGFSEDCEDLIQRCLKLEVLNFQTFCTVWKEMHFPSLYQELSSCAEIAELSEELIIVAKSFMVQDTGNYKESVISLFIVYALVTQQPFANFAYLPICPEDVPEIKRLEGSIRRHRFNDALLILGRVLVKHSRYTAVERERGFDIALIKYFNGSVVMKNKNMGSTGIFGDQNEEPDMLMELGTIARRYTQCRDRLNDNIKAGLKYVNPSLPSQLSTSFKRLVKGYYDNDEAKDRSDTVTEIKQRAMTNAPDQLHHLMTSQKRNENPLSKTNANKSPQKTSAPISINKAISSASFFSRMHNSKVTKFGKKSTVMLNELENEELSLQRDRSLEVIDGYAIDTETRKDNTKERNRKRKNKKINEVPNKVHKGTKTIKNTNPGKAKRKPKGKMSSNEVTNKEIKDVIPAIVHSINGETECEIEVIDYAIDSSIPVHKVISDVIKSAE</sequence>
<feature type="region of interest" description="Disordered" evidence="1">
    <location>
        <begin position="358"/>
        <end position="408"/>
    </location>
</feature>